<gene>
    <name evidence="1" type="ORF">AVDCRST_MAG93-6423</name>
</gene>
<name>A0A6J4LKL4_9CHLR</name>
<dbReference type="AlphaFoldDB" id="A0A6J4LKL4"/>
<protein>
    <submittedName>
        <fullName evidence="1">Uncharacterized protein</fullName>
    </submittedName>
</protein>
<accession>A0A6J4LKL4</accession>
<sequence length="105" mass="11835">MDDLDILPAAKGQTVVVQEVMEGAAIDGNRDALELSEVRQTHLSRRVTHLEHHLLGFAVSRFPLLHSTLKRSELAIVTTGILLLQVLKQGHRFEAGFLFQHRLEF</sequence>
<dbReference type="EMBL" id="CADCTR010002163">
    <property type="protein sequence ID" value="CAA9336111.1"/>
    <property type="molecule type" value="Genomic_DNA"/>
</dbReference>
<organism evidence="1">
    <name type="scientific">uncultured Chloroflexia bacterium</name>
    <dbReference type="NCBI Taxonomy" id="1672391"/>
    <lineage>
        <taxon>Bacteria</taxon>
        <taxon>Bacillati</taxon>
        <taxon>Chloroflexota</taxon>
        <taxon>Chloroflexia</taxon>
        <taxon>environmental samples</taxon>
    </lineage>
</organism>
<proteinExistence type="predicted"/>
<reference evidence="1" key="1">
    <citation type="submission" date="2020-02" db="EMBL/GenBank/DDBJ databases">
        <authorList>
            <person name="Meier V. D."/>
        </authorList>
    </citation>
    <scope>NUCLEOTIDE SEQUENCE</scope>
    <source>
        <strain evidence="1">AVDCRST_MAG93</strain>
    </source>
</reference>
<evidence type="ECO:0000313" key="1">
    <source>
        <dbReference type="EMBL" id="CAA9336111.1"/>
    </source>
</evidence>